<evidence type="ECO:0000313" key="5">
    <source>
        <dbReference type="EMBL" id="EDK37968.2"/>
    </source>
</evidence>
<accession>A5DFL5</accession>
<keyword evidence="2" id="KW-0378">Hydrolase</keyword>
<feature type="compositionally biased region" description="Acidic residues" evidence="3">
    <location>
        <begin position="294"/>
        <end position="305"/>
    </location>
</feature>
<evidence type="ECO:0000313" key="6">
    <source>
        <dbReference type="Proteomes" id="UP000001997"/>
    </source>
</evidence>
<dbReference type="InterPro" id="IPR050410">
    <property type="entry name" value="CCR4/nocturin_mRNA_transcr"/>
</dbReference>
<dbReference type="VEuPathDB" id="FungiDB:PGUG_02066"/>
<dbReference type="SUPFAM" id="SSF56219">
    <property type="entry name" value="DNase I-like"/>
    <property type="match status" value="1"/>
</dbReference>
<dbReference type="InterPro" id="IPR036691">
    <property type="entry name" value="Endo/exonu/phosph_ase_sf"/>
</dbReference>
<feature type="region of interest" description="Disordered" evidence="3">
    <location>
        <begin position="292"/>
        <end position="320"/>
    </location>
</feature>
<evidence type="ECO:0000256" key="3">
    <source>
        <dbReference type="SAM" id="MobiDB-lite"/>
    </source>
</evidence>
<feature type="domain" description="Endonuclease/exonuclease/phosphatase" evidence="4">
    <location>
        <begin position="68"/>
        <end position="434"/>
    </location>
</feature>
<name>A5DFL5_PICGU</name>
<feature type="compositionally biased region" description="Polar residues" evidence="3">
    <location>
        <begin position="307"/>
        <end position="320"/>
    </location>
</feature>
<dbReference type="EMBL" id="CH408156">
    <property type="protein sequence ID" value="EDK37968.2"/>
    <property type="molecule type" value="Genomic_DNA"/>
</dbReference>
<dbReference type="InterPro" id="IPR005135">
    <property type="entry name" value="Endo/exonuclease/phosphatase"/>
</dbReference>
<gene>
    <name evidence="5" type="ORF">PGUG_02066</name>
</gene>
<dbReference type="AlphaFoldDB" id="A5DFL5"/>
<evidence type="ECO:0000256" key="1">
    <source>
        <dbReference type="ARBA" id="ARBA00010774"/>
    </source>
</evidence>
<dbReference type="GO" id="GO:0043633">
    <property type="term" value="P:polyadenylation-dependent RNA catabolic process"/>
    <property type="evidence" value="ECO:0007669"/>
    <property type="project" value="EnsemblFungi"/>
</dbReference>
<dbReference type="InParanoid" id="A5DFL5"/>
<dbReference type="KEGG" id="pgu:PGUG_02066"/>
<comment type="similarity">
    <text evidence="1">Belongs to the CCR4/nocturin family.</text>
</comment>
<reference evidence="5 6" key="1">
    <citation type="journal article" date="2009" name="Nature">
        <title>Evolution of pathogenicity and sexual reproduction in eight Candida genomes.</title>
        <authorList>
            <person name="Butler G."/>
            <person name="Rasmussen M.D."/>
            <person name="Lin M.F."/>
            <person name="Santos M.A."/>
            <person name="Sakthikumar S."/>
            <person name="Munro C.A."/>
            <person name="Rheinbay E."/>
            <person name="Grabherr M."/>
            <person name="Forche A."/>
            <person name="Reedy J.L."/>
            <person name="Agrafioti I."/>
            <person name="Arnaud M.B."/>
            <person name="Bates S."/>
            <person name="Brown A.J."/>
            <person name="Brunke S."/>
            <person name="Costanzo M.C."/>
            <person name="Fitzpatrick D.A."/>
            <person name="de Groot P.W."/>
            <person name="Harris D."/>
            <person name="Hoyer L.L."/>
            <person name="Hube B."/>
            <person name="Klis F.M."/>
            <person name="Kodira C."/>
            <person name="Lennard N."/>
            <person name="Logue M.E."/>
            <person name="Martin R."/>
            <person name="Neiman A.M."/>
            <person name="Nikolaou E."/>
            <person name="Quail M.A."/>
            <person name="Quinn J."/>
            <person name="Santos M.C."/>
            <person name="Schmitzberger F.F."/>
            <person name="Sherlock G."/>
            <person name="Shah P."/>
            <person name="Silverstein K.A."/>
            <person name="Skrzypek M.S."/>
            <person name="Soll D."/>
            <person name="Staggs R."/>
            <person name="Stansfield I."/>
            <person name="Stumpf M.P."/>
            <person name="Sudbery P.E."/>
            <person name="Srikantha T."/>
            <person name="Zeng Q."/>
            <person name="Berman J."/>
            <person name="Berriman M."/>
            <person name="Heitman J."/>
            <person name="Gow N.A."/>
            <person name="Lorenz M.C."/>
            <person name="Birren B.W."/>
            <person name="Kellis M."/>
            <person name="Cuomo C.A."/>
        </authorList>
    </citation>
    <scope>NUCLEOTIDE SEQUENCE [LARGE SCALE GENOMIC DNA]</scope>
    <source>
        <strain evidence="6">ATCC 6260 / CBS 566 / DSM 6381 / JCM 1539 / NBRC 10279 / NRRL Y-324</strain>
    </source>
</reference>
<dbReference type="eggNOG" id="KOG2338">
    <property type="taxonomic scope" value="Eukaryota"/>
</dbReference>
<protein>
    <recommendedName>
        <fullName evidence="4">Endonuclease/exonuclease/phosphatase domain-containing protein</fullName>
    </recommendedName>
</protein>
<sequence length="444" mass="50876">MSDFHNTKRPFDLAASLEEQQRLRDERKRSKNGYTGFDKNTPPHLQFIKRPLVTVNKDPPSPLRLKIMSYNTLAQSLVRRTLFPTSGNALKWATRSKVLTSELKYYDADIMCLQEVDEVQFESYWKEKLKELGYEYKFERAYTKRHGIVIAFKPQLVSSTYSRVINYDREDAGFLSSQTTTDNLGLVTCLSFTKETREKYPQLKSGIVIATTHLFWHPMGTYERARQSFLLMSRTIQFAMMLGGSPNSFYHFMAGDFNTQPFDFPYLAMTSSKPLSRQVGEPEAVLAKSLGTVIDDEEEEEEEADGQTRSAPQSAPTENQLSTIDELKTLYDEMPFNAISLYSIGYESVDPANSGIDNADHEPYFSNWAHAWRGLLDYIFVLAPRINQRQPDVRERLVEDQGVKLISLLRLPRKQEMGSEPSGQPRTGQYPSDHLCLMAEVELS</sequence>
<dbReference type="GeneID" id="5127771"/>
<keyword evidence="6" id="KW-1185">Reference proteome</keyword>
<dbReference type="Gene3D" id="3.60.10.10">
    <property type="entry name" value="Endonuclease/exonuclease/phosphatase"/>
    <property type="match status" value="1"/>
</dbReference>
<dbReference type="PANTHER" id="PTHR12121">
    <property type="entry name" value="CARBON CATABOLITE REPRESSOR PROTEIN 4"/>
    <property type="match status" value="1"/>
</dbReference>
<dbReference type="RefSeq" id="XP_001486395.2">
    <property type="nucleotide sequence ID" value="XM_001486345.1"/>
</dbReference>
<dbReference type="FunCoup" id="A5DFL5">
    <property type="interactions" value="524"/>
</dbReference>
<organism evidence="5 6">
    <name type="scientific">Meyerozyma guilliermondii (strain ATCC 6260 / CBS 566 / DSM 6381 / JCM 1539 / NBRC 10279 / NRRL Y-324)</name>
    <name type="common">Yeast</name>
    <name type="synonym">Candida guilliermondii</name>
    <dbReference type="NCBI Taxonomy" id="294746"/>
    <lineage>
        <taxon>Eukaryota</taxon>
        <taxon>Fungi</taxon>
        <taxon>Dikarya</taxon>
        <taxon>Ascomycota</taxon>
        <taxon>Saccharomycotina</taxon>
        <taxon>Pichiomycetes</taxon>
        <taxon>Debaryomycetaceae</taxon>
        <taxon>Meyerozyma</taxon>
    </lineage>
</organism>
<proteinExistence type="inferred from homology"/>
<dbReference type="GO" id="GO:0004535">
    <property type="term" value="F:poly(A)-specific ribonuclease activity"/>
    <property type="evidence" value="ECO:0007669"/>
    <property type="project" value="EnsemblFungi"/>
</dbReference>
<evidence type="ECO:0000256" key="2">
    <source>
        <dbReference type="ARBA" id="ARBA00022801"/>
    </source>
</evidence>
<dbReference type="OrthoDB" id="428734at2759"/>
<dbReference type="Pfam" id="PF03372">
    <property type="entry name" value="Exo_endo_phos"/>
    <property type="match status" value="1"/>
</dbReference>
<evidence type="ECO:0000259" key="4">
    <source>
        <dbReference type="Pfam" id="PF03372"/>
    </source>
</evidence>
<dbReference type="OMA" id="PEISNWA"/>
<dbReference type="PANTHER" id="PTHR12121:SF45">
    <property type="entry name" value="NOCTURNIN"/>
    <property type="match status" value="1"/>
</dbReference>
<dbReference type="Proteomes" id="UP000001997">
    <property type="component" value="Unassembled WGS sequence"/>
</dbReference>
<dbReference type="HOGENOM" id="CLU_034867_0_0_1"/>